<evidence type="ECO:0000313" key="1">
    <source>
        <dbReference type="EMBL" id="KKM83624.1"/>
    </source>
</evidence>
<dbReference type="InterPro" id="IPR019270">
    <property type="entry name" value="DUF2283"/>
</dbReference>
<gene>
    <name evidence="1" type="ORF">LCGC14_1307510</name>
</gene>
<dbReference type="Pfam" id="PF10049">
    <property type="entry name" value="DUF2283"/>
    <property type="match status" value="1"/>
</dbReference>
<protein>
    <recommendedName>
        <fullName evidence="2">DUF2283 domain-containing protein</fullName>
    </recommendedName>
</protein>
<accession>A0A0F9KNB5</accession>
<dbReference type="AlphaFoldDB" id="A0A0F9KNB5"/>
<name>A0A0F9KNB5_9ZZZZ</name>
<sequence length="75" mass="8638">MNFSFDKIANALYIRFSNEKISNSDEIVEGIIIDYGKNDNILGVEILNYTERKLNLNDLVQMNSEELIPRLAQCL</sequence>
<organism evidence="1">
    <name type="scientific">marine sediment metagenome</name>
    <dbReference type="NCBI Taxonomy" id="412755"/>
    <lineage>
        <taxon>unclassified sequences</taxon>
        <taxon>metagenomes</taxon>
        <taxon>ecological metagenomes</taxon>
    </lineage>
</organism>
<dbReference type="EMBL" id="LAZR01007685">
    <property type="protein sequence ID" value="KKM83624.1"/>
    <property type="molecule type" value="Genomic_DNA"/>
</dbReference>
<proteinExistence type="predicted"/>
<reference evidence="1" key="1">
    <citation type="journal article" date="2015" name="Nature">
        <title>Complex archaea that bridge the gap between prokaryotes and eukaryotes.</title>
        <authorList>
            <person name="Spang A."/>
            <person name="Saw J.H."/>
            <person name="Jorgensen S.L."/>
            <person name="Zaremba-Niedzwiedzka K."/>
            <person name="Martijn J."/>
            <person name="Lind A.E."/>
            <person name="van Eijk R."/>
            <person name="Schleper C."/>
            <person name="Guy L."/>
            <person name="Ettema T.J."/>
        </authorList>
    </citation>
    <scope>NUCLEOTIDE SEQUENCE</scope>
</reference>
<comment type="caution">
    <text evidence="1">The sequence shown here is derived from an EMBL/GenBank/DDBJ whole genome shotgun (WGS) entry which is preliminary data.</text>
</comment>
<evidence type="ECO:0008006" key="2">
    <source>
        <dbReference type="Google" id="ProtNLM"/>
    </source>
</evidence>